<dbReference type="GO" id="GO:0009279">
    <property type="term" value="C:cell outer membrane"/>
    <property type="evidence" value="ECO:0007669"/>
    <property type="project" value="UniProtKB-SubCell"/>
</dbReference>
<evidence type="ECO:0000256" key="1">
    <source>
        <dbReference type="ARBA" id="ARBA00004442"/>
    </source>
</evidence>
<feature type="chain" id="PRO_5043847027" evidence="6">
    <location>
        <begin position="21"/>
        <end position="530"/>
    </location>
</feature>
<reference evidence="9 10" key="1">
    <citation type="submission" date="2024-04" db="EMBL/GenBank/DDBJ databases">
        <title>Novel genus in family Flammeovirgaceae.</title>
        <authorList>
            <person name="Nguyen T.H."/>
            <person name="Vuong T.Q."/>
            <person name="Le H."/>
            <person name="Kim S.-G."/>
        </authorList>
    </citation>
    <scope>NUCLEOTIDE SEQUENCE [LARGE SCALE GENOMIC DNA]</scope>
    <source>
        <strain evidence="9 10">JCM 23209</strain>
    </source>
</reference>
<comment type="similarity">
    <text evidence="2">Belongs to the SusD family.</text>
</comment>
<feature type="domain" description="SusD-like N-terminal" evidence="8">
    <location>
        <begin position="46"/>
        <end position="227"/>
    </location>
</feature>
<dbReference type="EMBL" id="JBDKWZ010000009">
    <property type="protein sequence ID" value="MEN7549560.1"/>
    <property type="molecule type" value="Genomic_DNA"/>
</dbReference>
<dbReference type="SUPFAM" id="SSF48452">
    <property type="entry name" value="TPR-like"/>
    <property type="match status" value="1"/>
</dbReference>
<gene>
    <name evidence="9" type="ORF">AAG747_16675</name>
</gene>
<dbReference type="Proteomes" id="UP001403385">
    <property type="component" value="Unassembled WGS sequence"/>
</dbReference>
<dbReference type="Pfam" id="PF14322">
    <property type="entry name" value="SusD-like_3"/>
    <property type="match status" value="1"/>
</dbReference>
<feature type="signal peptide" evidence="6">
    <location>
        <begin position="1"/>
        <end position="20"/>
    </location>
</feature>
<proteinExistence type="inferred from homology"/>
<dbReference type="Gene3D" id="1.25.40.390">
    <property type="match status" value="1"/>
</dbReference>
<keyword evidence="3 6" id="KW-0732">Signal</keyword>
<dbReference type="InterPro" id="IPR011990">
    <property type="entry name" value="TPR-like_helical_dom_sf"/>
</dbReference>
<evidence type="ECO:0000259" key="8">
    <source>
        <dbReference type="Pfam" id="PF14322"/>
    </source>
</evidence>
<protein>
    <submittedName>
        <fullName evidence="9">RagB/SusD family nutrient uptake outer membrane protein</fullName>
    </submittedName>
</protein>
<keyword evidence="10" id="KW-1185">Reference proteome</keyword>
<keyword evidence="5" id="KW-0998">Cell outer membrane</keyword>
<organism evidence="9 10">
    <name type="scientific">Rapidithrix thailandica</name>
    <dbReference type="NCBI Taxonomy" id="413964"/>
    <lineage>
        <taxon>Bacteria</taxon>
        <taxon>Pseudomonadati</taxon>
        <taxon>Bacteroidota</taxon>
        <taxon>Cytophagia</taxon>
        <taxon>Cytophagales</taxon>
        <taxon>Flammeovirgaceae</taxon>
        <taxon>Rapidithrix</taxon>
    </lineage>
</organism>
<evidence type="ECO:0000256" key="3">
    <source>
        <dbReference type="ARBA" id="ARBA00022729"/>
    </source>
</evidence>
<name>A0AAW9SCM9_9BACT</name>
<evidence type="ECO:0000256" key="4">
    <source>
        <dbReference type="ARBA" id="ARBA00023136"/>
    </source>
</evidence>
<sequence>MKIKKIYQFLLLFASLSMNQACNESLLDEDPKSTLAPDNTFVSTQGFETALTGLYVQVRDEWGWYAGGLTYAPMFAGTDLSVTGNRHPHITPFEDYADNIYSSTTIVNAYWNWAYTTIANANLIIEAADNEEVNWKSPSDKNRIKAEARFIRAYAYRELIYLYGDVPLVDQVYRPFRLDFERNPVSEVVHFMIEDLKFAVEYLPETAGIDGKLVKGAAQHLLAETYLKANQPDLAEQSASDLINSGVFQLMQTRFGNHLQEEGDVFSDLFKEHNQNRTSGNLESIWVIQQEYNVNGGGAERFTDWSRRAWGPYYSQINGMTLCDSLGGRSLGRLIPLDWWIDAYEEDDIRASKHNIRKEYWYNNPEHENYGEKVEMTEEWKKSGTLYPSTTKFYFGKSDDDPSYLNNDKDRVKFRLAETYLLLAEAHLAQGELDKAANAINTVRNRANASPITAGQVSLDFILDERARELFGEVPRRITLNRVGKLLERVKQYNPLSVHTIRDYHVLWPIPQTAIDANSEAVLEQNEGYE</sequence>
<dbReference type="RefSeq" id="WP_346822339.1">
    <property type="nucleotide sequence ID" value="NZ_JBDKWZ010000009.1"/>
</dbReference>
<dbReference type="Pfam" id="PF07980">
    <property type="entry name" value="SusD_RagB"/>
    <property type="match status" value="1"/>
</dbReference>
<keyword evidence="4" id="KW-0472">Membrane</keyword>
<dbReference type="AlphaFoldDB" id="A0AAW9SCM9"/>
<evidence type="ECO:0000256" key="2">
    <source>
        <dbReference type="ARBA" id="ARBA00006275"/>
    </source>
</evidence>
<evidence type="ECO:0000256" key="5">
    <source>
        <dbReference type="ARBA" id="ARBA00023237"/>
    </source>
</evidence>
<evidence type="ECO:0000313" key="9">
    <source>
        <dbReference type="EMBL" id="MEN7549560.1"/>
    </source>
</evidence>
<evidence type="ECO:0000256" key="6">
    <source>
        <dbReference type="SAM" id="SignalP"/>
    </source>
</evidence>
<accession>A0AAW9SCM9</accession>
<dbReference type="InterPro" id="IPR033985">
    <property type="entry name" value="SusD-like_N"/>
</dbReference>
<evidence type="ECO:0000259" key="7">
    <source>
        <dbReference type="Pfam" id="PF07980"/>
    </source>
</evidence>
<feature type="domain" description="RagB/SusD" evidence="7">
    <location>
        <begin position="341"/>
        <end position="529"/>
    </location>
</feature>
<dbReference type="InterPro" id="IPR012944">
    <property type="entry name" value="SusD_RagB_dom"/>
</dbReference>
<comment type="caution">
    <text evidence="9">The sequence shown here is derived from an EMBL/GenBank/DDBJ whole genome shotgun (WGS) entry which is preliminary data.</text>
</comment>
<evidence type="ECO:0000313" key="10">
    <source>
        <dbReference type="Proteomes" id="UP001403385"/>
    </source>
</evidence>
<comment type="subcellular location">
    <subcellularLocation>
        <location evidence="1">Cell outer membrane</location>
    </subcellularLocation>
</comment>